<proteinExistence type="predicted"/>
<dbReference type="Pfam" id="PF01844">
    <property type="entry name" value="HNH"/>
    <property type="match status" value="1"/>
</dbReference>
<comment type="caution">
    <text evidence="2">The sequence shown here is derived from an EMBL/GenBank/DDBJ whole genome shotgun (WGS) entry which is preliminary data.</text>
</comment>
<dbReference type="GO" id="GO:0004519">
    <property type="term" value="F:endonuclease activity"/>
    <property type="evidence" value="ECO:0007669"/>
    <property type="project" value="UniProtKB-KW"/>
</dbReference>
<evidence type="ECO:0000313" key="3">
    <source>
        <dbReference type="Proteomes" id="UP001634747"/>
    </source>
</evidence>
<feature type="domain" description="HNH" evidence="1">
    <location>
        <begin position="46"/>
        <end position="91"/>
    </location>
</feature>
<keyword evidence="2" id="KW-0540">Nuclease</keyword>
<dbReference type="RefSeq" id="WP_409446155.1">
    <property type="nucleotide sequence ID" value="NZ_BAABBH010000001.1"/>
</dbReference>
<dbReference type="Proteomes" id="UP001634747">
    <property type="component" value="Unassembled WGS sequence"/>
</dbReference>
<gene>
    <name evidence="2" type="ORF">ACK2TP_03990</name>
</gene>
<dbReference type="EMBL" id="JBJYXY010000001">
    <property type="protein sequence ID" value="MFN2974913.1"/>
    <property type="molecule type" value="Genomic_DNA"/>
</dbReference>
<organism evidence="2 3">
    <name type="scientific">Terriglobus aquaticus</name>
    <dbReference type="NCBI Taxonomy" id="940139"/>
    <lineage>
        <taxon>Bacteria</taxon>
        <taxon>Pseudomonadati</taxon>
        <taxon>Acidobacteriota</taxon>
        <taxon>Terriglobia</taxon>
        <taxon>Terriglobales</taxon>
        <taxon>Acidobacteriaceae</taxon>
        <taxon>Terriglobus</taxon>
    </lineage>
</organism>
<dbReference type="InterPro" id="IPR003615">
    <property type="entry name" value="HNH_nuc"/>
</dbReference>
<reference evidence="2 3" key="1">
    <citation type="submission" date="2024-12" db="EMBL/GenBank/DDBJ databases">
        <authorList>
            <person name="Lee Y."/>
        </authorList>
    </citation>
    <scope>NUCLEOTIDE SEQUENCE [LARGE SCALE GENOMIC DNA]</scope>
    <source>
        <strain evidence="2 3">03SUJ4</strain>
    </source>
</reference>
<dbReference type="CDD" id="cd00085">
    <property type="entry name" value="HNHc"/>
    <property type="match status" value="1"/>
</dbReference>
<dbReference type="InterPro" id="IPR002711">
    <property type="entry name" value="HNH"/>
</dbReference>
<dbReference type="Gene3D" id="1.10.30.50">
    <property type="match status" value="1"/>
</dbReference>
<evidence type="ECO:0000259" key="1">
    <source>
        <dbReference type="Pfam" id="PF01844"/>
    </source>
</evidence>
<evidence type="ECO:0000313" key="2">
    <source>
        <dbReference type="EMBL" id="MFN2974913.1"/>
    </source>
</evidence>
<accession>A0ABW9KI23</accession>
<sequence>MGKRVAGRRADSAKLAFAGACLPFTQQQFSTWLLSRLGSLERVVQCAYCNCFLNVSTFVVDHRIPFGWPWFGPLGLHNLALSCASCNQRKGCMSDAGFLRLVHWASRSLDSRDLGDMLKRLGSGGMASRLLAESRVQTVVSKPNARPPGNQKHFDEFLAA</sequence>
<keyword evidence="2" id="KW-0255">Endonuclease</keyword>
<keyword evidence="3" id="KW-1185">Reference proteome</keyword>
<keyword evidence="2" id="KW-0378">Hydrolase</keyword>
<name>A0ABW9KI23_9BACT</name>
<protein>
    <submittedName>
        <fullName evidence="2">HNH endonuclease signature motif containing protein</fullName>
    </submittedName>
</protein>